<organism evidence="3 4">
    <name type="scientific">Roseiconus lacunae</name>
    <dbReference type="NCBI Taxonomy" id="2605694"/>
    <lineage>
        <taxon>Bacteria</taxon>
        <taxon>Pseudomonadati</taxon>
        <taxon>Planctomycetota</taxon>
        <taxon>Planctomycetia</taxon>
        <taxon>Pirellulales</taxon>
        <taxon>Pirellulaceae</taxon>
        <taxon>Roseiconus</taxon>
    </lineage>
</organism>
<dbReference type="PANTHER" id="PTHR34819:SF3">
    <property type="entry name" value="CELL SURFACE PROTEIN"/>
    <property type="match status" value="1"/>
</dbReference>
<dbReference type="RefSeq" id="WP_289164085.1">
    <property type="nucleotide sequence ID" value="NZ_JASZZN010000008.1"/>
</dbReference>
<reference evidence="3 4" key="1">
    <citation type="submission" date="2023-06" db="EMBL/GenBank/DDBJ databases">
        <title>Roseiconus lacunae JC819 isolated from Gulf of Mannar region, Tamil Nadu.</title>
        <authorList>
            <person name="Pk S."/>
            <person name="Ch S."/>
            <person name="Ch V.R."/>
        </authorList>
    </citation>
    <scope>NUCLEOTIDE SEQUENCE [LARGE SCALE GENOMIC DNA]</scope>
    <source>
        <strain evidence="3 4">JC819</strain>
    </source>
</reference>
<feature type="compositionally biased region" description="Polar residues" evidence="1">
    <location>
        <begin position="90"/>
        <end position="102"/>
    </location>
</feature>
<accession>A0ABT7PJG5</accession>
<proteinExistence type="predicted"/>
<dbReference type="EMBL" id="JASZZN010000008">
    <property type="protein sequence ID" value="MDM4016444.1"/>
    <property type="molecule type" value="Genomic_DNA"/>
</dbReference>
<evidence type="ECO:0000313" key="4">
    <source>
        <dbReference type="Proteomes" id="UP001239462"/>
    </source>
</evidence>
<feature type="domain" description="DUF11" evidence="2">
    <location>
        <begin position="643"/>
        <end position="725"/>
    </location>
</feature>
<feature type="compositionally biased region" description="Polar residues" evidence="1">
    <location>
        <begin position="130"/>
        <end position="148"/>
    </location>
</feature>
<dbReference type="PANTHER" id="PTHR34819">
    <property type="entry name" value="LARGE CYSTEINE-RICH PERIPLASMIC PROTEIN OMCB"/>
    <property type="match status" value="1"/>
</dbReference>
<evidence type="ECO:0000313" key="3">
    <source>
        <dbReference type="EMBL" id="MDM4016444.1"/>
    </source>
</evidence>
<feature type="region of interest" description="Disordered" evidence="1">
    <location>
        <begin position="558"/>
        <end position="603"/>
    </location>
</feature>
<keyword evidence="4" id="KW-1185">Reference proteome</keyword>
<comment type="caution">
    <text evidence="3">The sequence shown here is derived from an EMBL/GenBank/DDBJ whole genome shotgun (WGS) entry which is preliminary data.</text>
</comment>
<dbReference type="Gene3D" id="2.60.40.10">
    <property type="entry name" value="Immunoglobulins"/>
    <property type="match status" value="3"/>
</dbReference>
<feature type="compositionally biased region" description="Polar residues" evidence="1">
    <location>
        <begin position="400"/>
        <end position="416"/>
    </location>
</feature>
<gene>
    <name evidence="3" type="ORF">QTN89_13450</name>
</gene>
<feature type="region of interest" description="Disordered" evidence="1">
    <location>
        <begin position="65"/>
        <end position="542"/>
    </location>
</feature>
<feature type="compositionally biased region" description="Polar residues" evidence="1">
    <location>
        <begin position="187"/>
        <end position="209"/>
    </location>
</feature>
<feature type="compositionally biased region" description="Low complexity" evidence="1">
    <location>
        <begin position="247"/>
        <end position="265"/>
    </location>
</feature>
<feature type="compositionally biased region" description="Low complexity" evidence="1">
    <location>
        <begin position="434"/>
        <end position="470"/>
    </location>
</feature>
<feature type="compositionally biased region" description="Low complexity" evidence="1">
    <location>
        <begin position="309"/>
        <end position="319"/>
    </location>
</feature>
<dbReference type="InterPro" id="IPR013783">
    <property type="entry name" value="Ig-like_fold"/>
</dbReference>
<protein>
    <recommendedName>
        <fullName evidence="2">DUF11 domain-containing protein</fullName>
    </recommendedName>
</protein>
<feature type="compositionally biased region" description="Low complexity" evidence="1">
    <location>
        <begin position="105"/>
        <end position="114"/>
    </location>
</feature>
<evidence type="ECO:0000259" key="2">
    <source>
        <dbReference type="Pfam" id="PF01345"/>
    </source>
</evidence>
<name>A0ABT7PJG5_9BACT</name>
<feature type="domain" description="DUF11" evidence="2">
    <location>
        <begin position="862"/>
        <end position="934"/>
    </location>
</feature>
<dbReference type="Proteomes" id="UP001239462">
    <property type="component" value="Unassembled WGS sequence"/>
</dbReference>
<sequence length="1089" mass="115151">MLRGRFKTFAIYSLIGIIAGGPAWSATPGGASRLLHRQTGSNGEPVQTAHGVQTANQASKIRQVVGKQPTAPAVDSGRSLSFLPRLFGGSDNQSSSQAAQRHQPNRQSSNRQSSGAPQARGILNDLFGTAGSSSTSAPQTTVQANRSPNEPAPPVDWQGIPYHQAKSQPRSSAPKPIRDPQPGEARLSTTQRVATSRLTPLSNAAQLNAPTLPKAPSLDTAQRVDSDAGRPPTSSRRTASVPSQVASSKTNSVSPSSLSPLSSSRRSGRRDLPTLDASEIAAAKAAKIEEDDLVPKISRRRIKPDTTETAKSTSSKSPSGAQARLTDRPDEQIASSDSPPQPAKKKATIQPSTDAKVADGATVGSVPSIPRKEVPSAAKKTPSAEIAVTAPKAIQPPAKTPQQVTNEPAETQTANVAPQVVRPEPSITQSQVDQTPAQVATVPQAAPSTATTTTTPAMPAPAMTAPATPSFGGQGQVASGRIGPSADAFQLPENPTASTPQDVARAPFDPSQYGPYQPRGAALKPADAPLRPETASVNPAPIGSGIAMPSAAPIAVTPPTSALGAPQPSQIPPVAAHRGHASAPQHRIAANPTPATAPTTPFAASTERRALAAQVESEVSPDEISVASELPGIRVITQGPRHLVIRQTEVFEIRVENRGSIDAEGVMVRTLLPAWAEIKGQSASRGQINPPNGDTQKRMVWALDRLPAGSRETLFVRLQALQSGTHELDVDWTLVPQKSIAKVEVREPKLDLVIEGPEDVIYGESQTYKVRVLNPGDGIAPNVVFTLSPNSPTPQTQRIGNIPSGKEAQFEVELTAQDLGDLKIHGFATGELGLKTEAEKTIKVLAAELEAVLSGPELKYQNTDAVYQLQLTNNGTTASNNVQASLGLPPGTRYVSGLDEARRRGSKLTWEIDTLAPGETREYEFTCNMVAQGVHNFDFLATGSAAGRTSVELETQVESIADLVLSINDPPAPAPVGSEVTYEIVIKNRGSRQANDVRAVAQFSKGIEPRRIEGHSGQVMTGQVLLDPIKTIRPGEEVRIQIAAEAETDGHHRFRTEIRSGETVLVAEEATHYMSRKSERVSRRSTHMR</sequence>
<dbReference type="InterPro" id="IPR051172">
    <property type="entry name" value="Chlamydia_OmcB"/>
</dbReference>
<feature type="compositionally biased region" description="Low complexity" evidence="1">
    <location>
        <begin position="276"/>
        <end position="285"/>
    </location>
</feature>
<evidence type="ECO:0000256" key="1">
    <source>
        <dbReference type="SAM" id="MobiDB-lite"/>
    </source>
</evidence>
<feature type="compositionally biased region" description="Low complexity" evidence="1">
    <location>
        <begin position="589"/>
        <end position="603"/>
    </location>
</feature>
<dbReference type="InterPro" id="IPR001434">
    <property type="entry name" value="OmcB-like_DUF11"/>
</dbReference>
<dbReference type="Pfam" id="PF01345">
    <property type="entry name" value="DUF11"/>
    <property type="match status" value="2"/>
</dbReference>
<feature type="compositionally biased region" description="Polar residues" evidence="1">
    <location>
        <begin position="232"/>
        <end position="246"/>
    </location>
</feature>